<keyword evidence="3" id="KW-0378">Hydrolase</keyword>
<evidence type="ECO:0000259" key="2">
    <source>
        <dbReference type="Pfam" id="PF01425"/>
    </source>
</evidence>
<evidence type="ECO:0000313" key="4">
    <source>
        <dbReference type="Proteomes" id="UP000051260"/>
    </source>
</evidence>
<protein>
    <submittedName>
        <fullName evidence="3">6-aminohexanoate-cyclic-dimer hydrolase</fullName>
        <ecNumber evidence="3">3.5.2.12</ecNumber>
    </submittedName>
</protein>
<evidence type="ECO:0000313" key="3">
    <source>
        <dbReference type="EMBL" id="CUJ93919.1"/>
    </source>
</evidence>
<dbReference type="Gene3D" id="3.90.1300.10">
    <property type="entry name" value="Amidase signature (AS) domain"/>
    <property type="match status" value="1"/>
</dbReference>
<proteinExistence type="inferred from homology"/>
<dbReference type="PANTHER" id="PTHR11895">
    <property type="entry name" value="TRANSAMIDASE"/>
    <property type="match status" value="1"/>
</dbReference>
<keyword evidence="4" id="KW-1185">Reference proteome</keyword>
<dbReference type="RefSeq" id="WP_058281137.1">
    <property type="nucleotide sequence ID" value="NZ_CYUD01000004.1"/>
</dbReference>
<accession>A0A0P1I6U8</accession>
<dbReference type="STRING" id="1715692.RUE5091_01364"/>
<dbReference type="InterPro" id="IPR020556">
    <property type="entry name" value="Amidase_CS"/>
</dbReference>
<dbReference type="AlphaFoldDB" id="A0A0P1I6U8"/>
<comment type="similarity">
    <text evidence="1">Belongs to the amidase family.</text>
</comment>
<dbReference type="PANTHER" id="PTHR11895:SF7">
    <property type="entry name" value="GLUTAMYL-TRNA(GLN) AMIDOTRANSFERASE SUBUNIT A, MITOCHONDRIAL"/>
    <property type="match status" value="1"/>
</dbReference>
<gene>
    <name evidence="3" type="primary">nylA</name>
    <name evidence="3" type="ORF">RUE5091_01364</name>
</gene>
<dbReference type="GO" id="GO:0019874">
    <property type="term" value="F:6-aminohexanoate-cyclic-dimer hydrolase activity"/>
    <property type="evidence" value="ECO:0007669"/>
    <property type="project" value="UniProtKB-EC"/>
</dbReference>
<dbReference type="InterPro" id="IPR036928">
    <property type="entry name" value="AS_sf"/>
</dbReference>
<reference evidence="4" key="1">
    <citation type="submission" date="2015-09" db="EMBL/GenBank/DDBJ databases">
        <authorList>
            <person name="Rodrigo-Torres L."/>
            <person name="Arahal D.R."/>
        </authorList>
    </citation>
    <scope>NUCLEOTIDE SEQUENCE [LARGE SCALE GENOMIC DNA]</scope>
    <source>
        <strain evidence="4">CECT 5091</strain>
    </source>
</reference>
<dbReference type="EMBL" id="CYUD01000004">
    <property type="protein sequence ID" value="CUJ93919.1"/>
    <property type="molecule type" value="Genomic_DNA"/>
</dbReference>
<name>A0A0P1I6U8_9RHOB</name>
<feature type="domain" description="Amidase" evidence="2">
    <location>
        <begin position="21"/>
        <end position="428"/>
    </location>
</feature>
<dbReference type="Pfam" id="PF01425">
    <property type="entry name" value="Amidase"/>
    <property type="match status" value="1"/>
</dbReference>
<dbReference type="EC" id="3.5.2.12" evidence="3"/>
<dbReference type="InterPro" id="IPR023631">
    <property type="entry name" value="Amidase_dom"/>
</dbReference>
<dbReference type="SUPFAM" id="SSF75304">
    <property type="entry name" value="Amidase signature (AS) enzymes"/>
    <property type="match status" value="1"/>
</dbReference>
<dbReference type="PROSITE" id="PS00571">
    <property type="entry name" value="AMIDASES"/>
    <property type="match status" value="1"/>
</dbReference>
<dbReference type="InterPro" id="IPR000120">
    <property type="entry name" value="Amidase"/>
</dbReference>
<dbReference type="Proteomes" id="UP000051260">
    <property type="component" value="Unassembled WGS sequence"/>
</dbReference>
<sequence>MTDATALAAAITTGQITAVDVMEASLSACHAQADLGAVAFLDEEMARAGARAADALPSEQRGSFHGVPFLVKDLGGFAKGLPAAAGSAAIRAQARKPESDNRLLQDLRQTGLIPFGLTTTPAFGLSLTCEPDGMAATRNPWNPALTPGGSSGGAAAAVAAGIVAIAHATDAAGSIRVPATCCGLTGLKPSRGAVPGGPDFANHLMGIASELVLARSVRDVETALQSVVRPMAPVHFPKRPRVAVALPDRCGPDQRKAAEGAADALRDAGCEVHDVRAPDRIGAEAHEIARTILAVSLAEWLTALKISDDQVPPLAAAMATEGRATPATALFAASRQLARLTNRSRKLFKSADAILMPVLSSAPPVVGTLDLSGSTPDAHMARLEAFAPNAALANVAGLPALALPFGMANDLPLGVQLIGPTGADFALLKLGALIETRAPALSFPSPIAGLPA</sequence>
<organism evidence="3 4">
    <name type="scientific">Ruegeria denitrificans</name>
    <dbReference type="NCBI Taxonomy" id="1715692"/>
    <lineage>
        <taxon>Bacteria</taxon>
        <taxon>Pseudomonadati</taxon>
        <taxon>Pseudomonadota</taxon>
        <taxon>Alphaproteobacteria</taxon>
        <taxon>Rhodobacterales</taxon>
        <taxon>Roseobacteraceae</taxon>
        <taxon>Ruegeria</taxon>
    </lineage>
</organism>
<evidence type="ECO:0000256" key="1">
    <source>
        <dbReference type="ARBA" id="ARBA00009199"/>
    </source>
</evidence>